<keyword evidence="3" id="KW-0548">Nucleotidyltransferase</keyword>
<sequence length="190" mass="20072">MNTPGIIILAAGLGTRFIRAGGLGNKLLAPQENQQPLLALTLQHAQASGLPVLLVTRPEYHAILALAEQYQVPVITVASAGSGESIAAAVRETRTWSGWLIQPGDMAWVTAQDHQRVASLLTAGAQQVRLCWDQLPGHPVGFAARYGDALSQLTGDNGARTLLHPAILQKISAHAGVIRDADLPATTNRS</sequence>
<evidence type="ECO:0000313" key="4">
    <source>
        <dbReference type="Proteomes" id="UP000028602"/>
    </source>
</evidence>
<reference evidence="3 4" key="1">
    <citation type="submission" date="2014-05" db="EMBL/GenBank/DDBJ databases">
        <title>ATOL: Assembling a taxonomically balanced genome-scale reconstruction of the evolutionary history of the Enterobacteriaceae.</title>
        <authorList>
            <person name="Plunkett G.III."/>
            <person name="Neeno-Eckwall E.C."/>
            <person name="Glasner J.D."/>
            <person name="Perna N.T."/>
        </authorList>
    </citation>
    <scope>NUCLEOTIDE SEQUENCE [LARGE SCALE GENOMIC DNA]</scope>
    <source>
        <strain evidence="3 4">ATCC 33301</strain>
    </source>
</reference>
<dbReference type="Pfam" id="PF12804">
    <property type="entry name" value="NTP_transf_3"/>
    <property type="match status" value="1"/>
</dbReference>
<dbReference type="EMBL" id="JMPR01000033">
    <property type="protein sequence ID" value="KFD19184.1"/>
    <property type="molecule type" value="Genomic_DNA"/>
</dbReference>
<comment type="caution">
    <text evidence="3">The sequence shown here is derived from an EMBL/GenBank/DDBJ whole genome shotgun (WGS) entry which is preliminary data.</text>
</comment>
<name>A0A085JFD8_9GAMM</name>
<organism evidence="3 4">
    <name type="scientific">Tatumella ptyseos ATCC 33301</name>
    <dbReference type="NCBI Taxonomy" id="1005995"/>
    <lineage>
        <taxon>Bacteria</taxon>
        <taxon>Pseudomonadati</taxon>
        <taxon>Pseudomonadota</taxon>
        <taxon>Gammaproteobacteria</taxon>
        <taxon>Enterobacterales</taxon>
        <taxon>Erwiniaceae</taxon>
        <taxon>Tatumella</taxon>
    </lineage>
</organism>
<gene>
    <name evidence="3" type="ORF">GTPT_1971</name>
</gene>
<dbReference type="PANTHER" id="PTHR43777">
    <property type="entry name" value="MOLYBDENUM COFACTOR CYTIDYLYLTRANSFERASE"/>
    <property type="match status" value="1"/>
</dbReference>
<proteinExistence type="predicted"/>
<evidence type="ECO:0000313" key="3">
    <source>
        <dbReference type="EMBL" id="KFD19184.1"/>
    </source>
</evidence>
<protein>
    <submittedName>
        <fullName evidence="3">CTP:molybdopterin cytidylyltransferase</fullName>
    </submittedName>
</protein>
<dbReference type="PANTHER" id="PTHR43777:SF1">
    <property type="entry name" value="MOLYBDENUM COFACTOR CYTIDYLYLTRANSFERASE"/>
    <property type="match status" value="1"/>
</dbReference>
<keyword evidence="1" id="KW-0460">Magnesium</keyword>
<evidence type="ECO:0000256" key="1">
    <source>
        <dbReference type="ARBA" id="ARBA00022842"/>
    </source>
</evidence>
<feature type="domain" description="MobA-like NTP transferase" evidence="2">
    <location>
        <begin position="7"/>
        <end position="164"/>
    </location>
</feature>
<keyword evidence="3" id="KW-0808">Transferase</keyword>
<keyword evidence="4" id="KW-1185">Reference proteome</keyword>
<dbReference type="eggNOG" id="COG2068">
    <property type="taxonomic scope" value="Bacteria"/>
</dbReference>
<dbReference type="InterPro" id="IPR029044">
    <property type="entry name" value="Nucleotide-diphossugar_trans"/>
</dbReference>
<dbReference type="AlphaFoldDB" id="A0A085JFD8"/>
<accession>A0A085JFD8</accession>
<evidence type="ECO:0000259" key="2">
    <source>
        <dbReference type="Pfam" id="PF12804"/>
    </source>
</evidence>
<dbReference type="GO" id="GO:0016779">
    <property type="term" value="F:nucleotidyltransferase activity"/>
    <property type="evidence" value="ECO:0007669"/>
    <property type="project" value="UniProtKB-KW"/>
</dbReference>
<dbReference type="Gene3D" id="3.90.550.10">
    <property type="entry name" value="Spore Coat Polysaccharide Biosynthesis Protein SpsA, Chain A"/>
    <property type="match status" value="1"/>
</dbReference>
<dbReference type="Proteomes" id="UP000028602">
    <property type="component" value="Unassembled WGS sequence"/>
</dbReference>
<dbReference type="RefSeq" id="WP_029990182.1">
    <property type="nucleotide sequence ID" value="NZ_ATMJ01000018.1"/>
</dbReference>
<dbReference type="InterPro" id="IPR025877">
    <property type="entry name" value="MobA-like_NTP_Trfase"/>
</dbReference>
<dbReference type="SUPFAM" id="SSF53448">
    <property type="entry name" value="Nucleotide-diphospho-sugar transferases"/>
    <property type="match status" value="1"/>
</dbReference>
<dbReference type="OrthoDB" id="5298023at2"/>